<evidence type="ECO:0000313" key="6">
    <source>
        <dbReference type="EMBL" id="TQV93398.1"/>
    </source>
</evidence>
<reference evidence="6 7" key="1">
    <citation type="journal article" date="2019" name="Appl. Microbiol. Biotechnol.">
        <title>Genome sequence of Isaria javanica and comparative genome analysis insights into family S53 peptidase evolution in fungal entomopathogens.</title>
        <authorList>
            <person name="Lin R."/>
            <person name="Zhang X."/>
            <person name="Xin B."/>
            <person name="Zou M."/>
            <person name="Gao Y."/>
            <person name="Qin F."/>
            <person name="Hu Q."/>
            <person name="Xie B."/>
            <person name="Cheng X."/>
        </authorList>
    </citation>
    <scope>NUCLEOTIDE SEQUENCE [LARGE SCALE GENOMIC DNA]</scope>
    <source>
        <strain evidence="6 7">IJ1G</strain>
    </source>
</reference>
<feature type="domain" description="O-methyltransferase C-terminal" evidence="5">
    <location>
        <begin position="296"/>
        <end position="467"/>
    </location>
</feature>
<evidence type="ECO:0000256" key="2">
    <source>
        <dbReference type="ARBA" id="ARBA00022679"/>
    </source>
</evidence>
<gene>
    <name evidence="6" type="ORF">IF1G_07976</name>
</gene>
<keyword evidence="2 6" id="KW-0808">Transferase</keyword>
<keyword evidence="3" id="KW-0949">S-adenosyl-L-methionine</keyword>
<protein>
    <submittedName>
        <fullName evidence="6">O-methyltransferase</fullName>
    </submittedName>
</protein>
<keyword evidence="1 6" id="KW-0489">Methyltransferase</keyword>
<dbReference type="EMBL" id="SPUK01000012">
    <property type="protein sequence ID" value="TQV93398.1"/>
    <property type="molecule type" value="Genomic_DNA"/>
</dbReference>
<dbReference type="InterPro" id="IPR029063">
    <property type="entry name" value="SAM-dependent_MTases_sf"/>
</dbReference>
<dbReference type="GO" id="GO:0008171">
    <property type="term" value="F:O-methyltransferase activity"/>
    <property type="evidence" value="ECO:0007669"/>
    <property type="project" value="InterPro"/>
</dbReference>
<evidence type="ECO:0000256" key="4">
    <source>
        <dbReference type="SAM" id="MobiDB-lite"/>
    </source>
</evidence>
<name>A0A545UVB1_9HYPO</name>
<keyword evidence="7" id="KW-1185">Reference proteome</keyword>
<dbReference type="SUPFAM" id="SSF53335">
    <property type="entry name" value="S-adenosyl-L-methionine-dependent methyltransferases"/>
    <property type="match status" value="1"/>
</dbReference>
<proteinExistence type="predicted"/>
<feature type="compositionally biased region" description="Low complexity" evidence="4">
    <location>
        <begin position="10"/>
        <end position="19"/>
    </location>
</feature>
<dbReference type="PROSITE" id="PS51683">
    <property type="entry name" value="SAM_OMT_II"/>
    <property type="match status" value="1"/>
</dbReference>
<dbReference type="PANTHER" id="PTHR43712">
    <property type="entry name" value="PUTATIVE (AFU_ORTHOLOGUE AFUA_4G14580)-RELATED"/>
    <property type="match status" value="1"/>
</dbReference>
<evidence type="ECO:0000256" key="1">
    <source>
        <dbReference type="ARBA" id="ARBA00022603"/>
    </source>
</evidence>
<organism evidence="6 7">
    <name type="scientific">Cordyceps javanica</name>
    <dbReference type="NCBI Taxonomy" id="43265"/>
    <lineage>
        <taxon>Eukaryota</taxon>
        <taxon>Fungi</taxon>
        <taxon>Dikarya</taxon>
        <taxon>Ascomycota</taxon>
        <taxon>Pezizomycotina</taxon>
        <taxon>Sordariomycetes</taxon>
        <taxon>Hypocreomycetidae</taxon>
        <taxon>Hypocreales</taxon>
        <taxon>Cordycipitaceae</taxon>
        <taxon>Cordyceps</taxon>
    </lineage>
</organism>
<dbReference type="Gene3D" id="1.10.10.10">
    <property type="entry name" value="Winged helix-like DNA-binding domain superfamily/Winged helix DNA-binding domain"/>
    <property type="match status" value="1"/>
</dbReference>
<dbReference type="OrthoDB" id="2410195at2759"/>
<dbReference type="Pfam" id="PF00891">
    <property type="entry name" value="Methyltransf_2"/>
    <property type="match status" value="1"/>
</dbReference>
<feature type="compositionally biased region" description="Basic and acidic residues" evidence="4">
    <location>
        <begin position="39"/>
        <end position="63"/>
    </location>
</feature>
<comment type="caution">
    <text evidence="6">The sequence shown here is derived from an EMBL/GenBank/DDBJ whole genome shotgun (WGS) entry which is preliminary data.</text>
</comment>
<dbReference type="Proteomes" id="UP000315783">
    <property type="component" value="Unassembled WGS sequence"/>
</dbReference>
<dbReference type="AlphaFoldDB" id="A0A545UVB1"/>
<feature type="region of interest" description="Disordered" evidence="4">
    <location>
        <begin position="1"/>
        <end position="63"/>
    </location>
</feature>
<accession>A0A545UVB1</accession>
<evidence type="ECO:0000259" key="5">
    <source>
        <dbReference type="Pfam" id="PF00891"/>
    </source>
</evidence>
<dbReference type="Gene3D" id="3.40.50.150">
    <property type="entry name" value="Vaccinia Virus protein VP39"/>
    <property type="match status" value="1"/>
</dbReference>
<dbReference type="PANTHER" id="PTHR43712:SF16">
    <property type="entry name" value="O-METHYLTRANSFERASE ELCB"/>
    <property type="match status" value="1"/>
</dbReference>
<evidence type="ECO:0000313" key="7">
    <source>
        <dbReference type="Proteomes" id="UP000315783"/>
    </source>
</evidence>
<dbReference type="InterPro" id="IPR036388">
    <property type="entry name" value="WH-like_DNA-bd_sf"/>
</dbReference>
<dbReference type="InterPro" id="IPR036390">
    <property type="entry name" value="WH_DNA-bd_sf"/>
</dbReference>
<sequence length="505" mass="55807">MGKFKSWIQGSSAGSSRSATAEEKKLNRRSFSGIAQLKSKRETNGSAIDKEHGDESKAATERKPETLVDSRIIHLAKIISAESNKLDSFCKSQGIAPPSFDADAPADFPKLPEDIQKSRHEIIFAANELSSLVRGPRESVRWGVWGFLDSLTLQIINHYGIAALVPTSGTISFAELQSKTSLDAINLARVMRHAMTNHIFCEPTPGTIAHTALSRCLAEDDALQNWIGFNSEDIFPASANVLKSLQQYPEATSLTTTGFNFAFDTVNKEPMFVTFGKNPKAARRMGSAMASLTGGEGYEVRYFVDNYDLSEIDKNAGTFVDIGGSHGFVCVDLAKKWKNMKFIVQDLPKTVESAPSPISEEADVASRVTFQAHDFFKEQVVKGADVYFFRWIIHNYSTPYAISILKNLIPSLKPGARVVINDHCLRQPGAENPWDERLMRGMDMIMLTLLNAQERDENDFKALFAAADARFRFQGATRAQGCRMSVVEAVWDPEQASPLLCDANS</sequence>
<dbReference type="SUPFAM" id="SSF46785">
    <property type="entry name" value="Winged helix' DNA-binding domain"/>
    <property type="match status" value="1"/>
</dbReference>
<dbReference type="InterPro" id="IPR016461">
    <property type="entry name" value="COMT-like"/>
</dbReference>
<dbReference type="GO" id="GO:0032259">
    <property type="term" value="P:methylation"/>
    <property type="evidence" value="ECO:0007669"/>
    <property type="project" value="UniProtKB-KW"/>
</dbReference>
<dbReference type="InterPro" id="IPR001077">
    <property type="entry name" value="COMT_C"/>
</dbReference>
<evidence type="ECO:0000256" key="3">
    <source>
        <dbReference type="ARBA" id="ARBA00022691"/>
    </source>
</evidence>